<keyword evidence="2" id="KW-1185">Reference proteome</keyword>
<name>A0AAD4W3C7_PRUDU</name>
<organism evidence="1 2">
    <name type="scientific">Prunus dulcis</name>
    <name type="common">Almond</name>
    <name type="synonym">Amygdalus dulcis</name>
    <dbReference type="NCBI Taxonomy" id="3755"/>
    <lineage>
        <taxon>Eukaryota</taxon>
        <taxon>Viridiplantae</taxon>
        <taxon>Streptophyta</taxon>
        <taxon>Embryophyta</taxon>
        <taxon>Tracheophyta</taxon>
        <taxon>Spermatophyta</taxon>
        <taxon>Magnoliopsida</taxon>
        <taxon>eudicotyledons</taxon>
        <taxon>Gunneridae</taxon>
        <taxon>Pentapetalae</taxon>
        <taxon>rosids</taxon>
        <taxon>fabids</taxon>
        <taxon>Rosales</taxon>
        <taxon>Rosaceae</taxon>
        <taxon>Amygdaloideae</taxon>
        <taxon>Amygdaleae</taxon>
        <taxon>Prunus</taxon>
    </lineage>
</organism>
<accession>A0AAD4W3C7</accession>
<dbReference type="EMBL" id="JAJFAZ020000003">
    <property type="protein sequence ID" value="KAI5336134.1"/>
    <property type="molecule type" value="Genomic_DNA"/>
</dbReference>
<proteinExistence type="predicted"/>
<protein>
    <submittedName>
        <fullName evidence="1">Uncharacterized protein</fullName>
    </submittedName>
</protein>
<gene>
    <name evidence="1" type="ORF">L3X38_015400</name>
</gene>
<reference evidence="1 2" key="1">
    <citation type="journal article" date="2022" name="G3 (Bethesda)">
        <title>Whole-genome sequence and methylome profiling of the almond [Prunus dulcis (Mill.) D.A. Webb] cultivar 'Nonpareil'.</title>
        <authorList>
            <person name="D'Amico-Willman K.M."/>
            <person name="Ouma W.Z."/>
            <person name="Meulia T."/>
            <person name="Sideli G.M."/>
            <person name="Gradziel T.M."/>
            <person name="Fresnedo-Ramirez J."/>
        </authorList>
    </citation>
    <scope>NUCLEOTIDE SEQUENCE [LARGE SCALE GENOMIC DNA]</scope>
    <source>
        <strain evidence="1">Clone GOH B32 T37-40</strain>
    </source>
</reference>
<evidence type="ECO:0000313" key="2">
    <source>
        <dbReference type="Proteomes" id="UP001054821"/>
    </source>
</evidence>
<comment type="caution">
    <text evidence="1">The sequence shown here is derived from an EMBL/GenBank/DDBJ whole genome shotgun (WGS) entry which is preliminary data.</text>
</comment>
<evidence type="ECO:0000313" key="1">
    <source>
        <dbReference type="EMBL" id="KAI5336134.1"/>
    </source>
</evidence>
<sequence>MFFKPTVGYPPGNCLWNSLVIYDNTSRVSRTPELCGVRICIQVDYIFRSPAREIDGYEFQAGHSMDHDETSQMSSTYGYGPIGIII</sequence>
<dbReference type="Proteomes" id="UP001054821">
    <property type="component" value="Chromosome 3"/>
</dbReference>
<dbReference type="AlphaFoldDB" id="A0AAD4W3C7"/>